<keyword evidence="8 13" id="KW-0418">Kinase</keyword>
<dbReference type="SMART" id="SM00387">
    <property type="entry name" value="HATPase_c"/>
    <property type="match status" value="1"/>
</dbReference>
<feature type="compositionally biased region" description="Low complexity" evidence="10">
    <location>
        <begin position="356"/>
        <end position="365"/>
    </location>
</feature>
<dbReference type="PANTHER" id="PTHR44936">
    <property type="entry name" value="SENSOR PROTEIN CREC"/>
    <property type="match status" value="1"/>
</dbReference>
<feature type="transmembrane region" description="Helical" evidence="11">
    <location>
        <begin position="97"/>
        <end position="118"/>
    </location>
</feature>
<dbReference type="InterPro" id="IPR004358">
    <property type="entry name" value="Sig_transdc_His_kin-like_C"/>
</dbReference>
<keyword evidence="4" id="KW-1003">Cell membrane</keyword>
<dbReference type="PANTHER" id="PTHR44936:SF10">
    <property type="entry name" value="SENSOR PROTEIN RSTB"/>
    <property type="match status" value="1"/>
</dbReference>
<evidence type="ECO:0000313" key="14">
    <source>
        <dbReference type="Proteomes" id="UP000198876"/>
    </source>
</evidence>
<dbReference type="GO" id="GO:0000155">
    <property type="term" value="F:phosphorelay sensor kinase activity"/>
    <property type="evidence" value="ECO:0007669"/>
    <property type="project" value="InterPro"/>
</dbReference>
<name>A0A1I2M8V6_9EURY</name>
<dbReference type="InterPro" id="IPR036890">
    <property type="entry name" value="HATPase_C_sf"/>
</dbReference>
<feature type="transmembrane region" description="Helical" evidence="11">
    <location>
        <begin position="65"/>
        <end position="85"/>
    </location>
</feature>
<dbReference type="InterPro" id="IPR003661">
    <property type="entry name" value="HisK_dim/P_dom"/>
</dbReference>
<dbReference type="GO" id="GO:0005886">
    <property type="term" value="C:plasma membrane"/>
    <property type="evidence" value="ECO:0007669"/>
    <property type="project" value="UniProtKB-SubCell"/>
</dbReference>
<comment type="catalytic activity">
    <reaction evidence="1">
        <text>ATP + protein L-histidine = ADP + protein N-phospho-L-histidine.</text>
        <dbReference type="EC" id="2.7.13.3"/>
    </reaction>
</comment>
<dbReference type="InterPro" id="IPR031623">
    <property type="entry name" value="HisKA_4TM"/>
</dbReference>
<evidence type="ECO:0000259" key="12">
    <source>
        <dbReference type="PROSITE" id="PS50109"/>
    </source>
</evidence>
<dbReference type="InterPro" id="IPR036097">
    <property type="entry name" value="HisK_dim/P_sf"/>
</dbReference>
<evidence type="ECO:0000256" key="3">
    <source>
        <dbReference type="ARBA" id="ARBA00012438"/>
    </source>
</evidence>
<dbReference type="PROSITE" id="PS50109">
    <property type="entry name" value="HIS_KIN"/>
    <property type="match status" value="1"/>
</dbReference>
<dbReference type="InterPro" id="IPR003594">
    <property type="entry name" value="HATPase_dom"/>
</dbReference>
<protein>
    <recommendedName>
        <fullName evidence="3">histidine kinase</fullName>
        <ecNumber evidence="3">2.7.13.3</ecNumber>
    </recommendedName>
</protein>
<evidence type="ECO:0000256" key="11">
    <source>
        <dbReference type="SAM" id="Phobius"/>
    </source>
</evidence>
<dbReference type="PRINTS" id="PR00344">
    <property type="entry name" value="BCTRLSENSOR"/>
</dbReference>
<dbReference type="CDD" id="cd00082">
    <property type="entry name" value="HisKA"/>
    <property type="match status" value="1"/>
</dbReference>
<evidence type="ECO:0000256" key="8">
    <source>
        <dbReference type="ARBA" id="ARBA00022777"/>
    </source>
</evidence>
<dbReference type="Gene3D" id="3.30.565.10">
    <property type="entry name" value="Histidine kinase-like ATPase, C-terminal domain"/>
    <property type="match status" value="1"/>
</dbReference>
<dbReference type="Pfam" id="PF16926">
    <property type="entry name" value="HisKA_4TM"/>
    <property type="match status" value="1"/>
</dbReference>
<dbReference type="STRING" id="553467.SAMN04488063_0631"/>
<evidence type="ECO:0000256" key="5">
    <source>
        <dbReference type="ARBA" id="ARBA00022553"/>
    </source>
</evidence>
<keyword evidence="9" id="KW-0067">ATP-binding</keyword>
<feature type="region of interest" description="Disordered" evidence="10">
    <location>
        <begin position="356"/>
        <end position="381"/>
    </location>
</feature>
<evidence type="ECO:0000256" key="1">
    <source>
        <dbReference type="ARBA" id="ARBA00000085"/>
    </source>
</evidence>
<reference evidence="14" key="1">
    <citation type="submission" date="2016-10" db="EMBL/GenBank/DDBJ databases">
        <authorList>
            <person name="Varghese N."/>
            <person name="Submissions S."/>
        </authorList>
    </citation>
    <scope>NUCLEOTIDE SEQUENCE [LARGE SCALE GENOMIC DNA]</scope>
    <source>
        <strain evidence="14">CGMCC 1.7739</strain>
    </source>
</reference>
<keyword evidence="5" id="KW-0597">Phosphoprotein</keyword>
<evidence type="ECO:0000256" key="10">
    <source>
        <dbReference type="SAM" id="MobiDB-lite"/>
    </source>
</evidence>
<keyword evidence="11" id="KW-1133">Transmembrane helix</keyword>
<keyword evidence="7" id="KW-0547">Nucleotide-binding</keyword>
<dbReference type="InterPro" id="IPR005467">
    <property type="entry name" value="His_kinase_dom"/>
</dbReference>
<keyword evidence="6" id="KW-0808">Transferase</keyword>
<feature type="domain" description="Histidine kinase" evidence="12">
    <location>
        <begin position="149"/>
        <end position="353"/>
    </location>
</feature>
<dbReference type="AlphaFoldDB" id="A0A1I2M8V6"/>
<organism evidence="13 14">
    <name type="scientific">Halopelagius inordinatus</name>
    <dbReference type="NCBI Taxonomy" id="553467"/>
    <lineage>
        <taxon>Archaea</taxon>
        <taxon>Methanobacteriati</taxon>
        <taxon>Methanobacteriota</taxon>
        <taxon>Stenosarchaea group</taxon>
        <taxon>Halobacteria</taxon>
        <taxon>Halobacteriales</taxon>
        <taxon>Haloferacaceae</taxon>
    </lineage>
</organism>
<evidence type="ECO:0000256" key="4">
    <source>
        <dbReference type="ARBA" id="ARBA00022475"/>
    </source>
</evidence>
<proteinExistence type="predicted"/>
<dbReference type="SUPFAM" id="SSF47384">
    <property type="entry name" value="Homodimeric domain of signal transducing histidine kinase"/>
    <property type="match status" value="1"/>
</dbReference>
<evidence type="ECO:0000256" key="7">
    <source>
        <dbReference type="ARBA" id="ARBA00022741"/>
    </source>
</evidence>
<dbReference type="InterPro" id="IPR050980">
    <property type="entry name" value="2C_sensor_his_kinase"/>
</dbReference>
<evidence type="ECO:0000256" key="2">
    <source>
        <dbReference type="ARBA" id="ARBA00004651"/>
    </source>
</evidence>
<evidence type="ECO:0000313" key="13">
    <source>
        <dbReference type="EMBL" id="SFF87923.1"/>
    </source>
</evidence>
<feature type="transmembrane region" description="Helical" evidence="11">
    <location>
        <begin position="29"/>
        <end position="53"/>
    </location>
</feature>
<comment type="subcellular location">
    <subcellularLocation>
        <location evidence="2">Cell membrane</location>
        <topology evidence="2">Multi-pass membrane protein</topology>
    </subcellularLocation>
</comment>
<dbReference type="Proteomes" id="UP000198876">
    <property type="component" value="Unassembled WGS sequence"/>
</dbReference>
<evidence type="ECO:0000256" key="9">
    <source>
        <dbReference type="ARBA" id="ARBA00022840"/>
    </source>
</evidence>
<sequence>MLRLVGAVLVFLHVVHLFGDVHESAHSRASLLFTTLGPLATAVLFLAATGWVLRTELGRDRVETLVRWTFVGVTAVGGLGVLTVFYLRAEGLDLEQWWYLVANAATGGAFVGLLVGVYDARAARTAARLRSERRRAEWLSQRLHVLNRVLRHDLRNELNVVHGYASLIAEGEGDVRNRAAVIERKSEEILRLSEKARDLERLLAESDDVTAVQSDLAAVVRENLDALRTDRPEVDVTVDVPDEASVSSVPLLDAVVDAVVENAVVHNPSSEPTVSVAVRVSSETVRLRVEDDGPGIPEEELDVLDAGVETPLRHSSGLGLWFVQWAVAESGGRLEFESLAVGTAVLVTLPRADAADAADSPATATPDDEDPFSAWGTNPGI</sequence>
<dbReference type="GO" id="GO:0005524">
    <property type="term" value="F:ATP binding"/>
    <property type="evidence" value="ECO:0007669"/>
    <property type="project" value="UniProtKB-KW"/>
</dbReference>
<dbReference type="Pfam" id="PF02518">
    <property type="entry name" value="HATPase_c"/>
    <property type="match status" value="1"/>
</dbReference>
<keyword evidence="11" id="KW-0812">Transmembrane</keyword>
<evidence type="ECO:0000256" key="6">
    <source>
        <dbReference type="ARBA" id="ARBA00022679"/>
    </source>
</evidence>
<accession>A0A1I2M8V6</accession>
<dbReference type="CDD" id="cd00075">
    <property type="entry name" value="HATPase"/>
    <property type="match status" value="1"/>
</dbReference>
<dbReference type="SUPFAM" id="SSF55874">
    <property type="entry name" value="ATPase domain of HSP90 chaperone/DNA topoisomerase II/histidine kinase"/>
    <property type="match status" value="1"/>
</dbReference>
<gene>
    <name evidence="13" type="ORF">SAMN04488063_0631</name>
</gene>
<dbReference type="EC" id="2.7.13.3" evidence="3"/>
<keyword evidence="11" id="KW-0472">Membrane</keyword>
<keyword evidence="14" id="KW-1185">Reference proteome</keyword>
<dbReference type="SMART" id="SM00388">
    <property type="entry name" value="HisKA"/>
    <property type="match status" value="1"/>
</dbReference>
<dbReference type="Gene3D" id="1.10.287.130">
    <property type="match status" value="1"/>
</dbReference>
<dbReference type="EMBL" id="FOOQ01000001">
    <property type="protein sequence ID" value="SFF87923.1"/>
    <property type="molecule type" value="Genomic_DNA"/>
</dbReference>